<evidence type="ECO:0000259" key="9">
    <source>
        <dbReference type="Pfam" id="PF01433"/>
    </source>
</evidence>
<dbReference type="Gene3D" id="2.60.40.1730">
    <property type="entry name" value="tricorn interacting facor f3 domain"/>
    <property type="match status" value="1"/>
</dbReference>
<reference evidence="12" key="1">
    <citation type="submission" date="2013-10" db="EMBL/GenBank/DDBJ databases">
        <title>Genome sequencing of Onchocerca volvulus.</title>
        <authorList>
            <person name="Cotton J."/>
            <person name="Tsai J."/>
            <person name="Stanley E."/>
            <person name="Tracey A."/>
            <person name="Holroyd N."/>
            <person name="Lustigman S."/>
            <person name="Berriman M."/>
        </authorList>
    </citation>
    <scope>NUCLEOTIDE SEQUENCE</scope>
</reference>
<dbReference type="GO" id="GO:0008237">
    <property type="term" value="F:metallopeptidase activity"/>
    <property type="evidence" value="ECO:0007669"/>
    <property type="project" value="UniProtKB-KW"/>
</dbReference>
<dbReference type="PRINTS" id="PR00756">
    <property type="entry name" value="ALADIPTASE"/>
</dbReference>
<dbReference type="Proteomes" id="UP000024404">
    <property type="component" value="Unassembled WGS sequence"/>
</dbReference>
<evidence type="ECO:0000256" key="6">
    <source>
        <dbReference type="ARBA" id="ARBA00022833"/>
    </source>
</evidence>
<dbReference type="Pfam" id="PF01433">
    <property type="entry name" value="Peptidase_M1"/>
    <property type="match status" value="1"/>
</dbReference>
<dbReference type="InterPro" id="IPR014782">
    <property type="entry name" value="Peptidase_M1_dom"/>
</dbReference>
<keyword evidence="4" id="KW-0479">Metal-binding</keyword>
<dbReference type="GO" id="GO:0005615">
    <property type="term" value="C:extracellular space"/>
    <property type="evidence" value="ECO:0007669"/>
    <property type="project" value="TreeGrafter"/>
</dbReference>
<dbReference type="PANTHER" id="PTHR11533:SF294">
    <property type="entry name" value="THYROTROPIN-RELEASING HORMONE-DEGRADING ECTOENZYME"/>
    <property type="match status" value="1"/>
</dbReference>
<evidence type="ECO:0000256" key="8">
    <source>
        <dbReference type="SAM" id="Phobius"/>
    </source>
</evidence>
<evidence type="ECO:0000256" key="5">
    <source>
        <dbReference type="ARBA" id="ARBA00022801"/>
    </source>
</evidence>
<dbReference type="GO" id="GO:0016020">
    <property type="term" value="C:membrane"/>
    <property type="evidence" value="ECO:0007669"/>
    <property type="project" value="TreeGrafter"/>
</dbReference>
<comment type="similarity">
    <text evidence="2">Belongs to the peptidase M1 family.</text>
</comment>
<evidence type="ECO:0000256" key="7">
    <source>
        <dbReference type="ARBA" id="ARBA00023049"/>
    </source>
</evidence>
<feature type="domain" description="Aminopeptidase N-like N-terminal" evidence="10">
    <location>
        <begin position="176"/>
        <end position="365"/>
    </location>
</feature>
<dbReference type="EMBL" id="CMVM020000247">
    <property type="status" value="NOT_ANNOTATED_CDS"/>
    <property type="molecule type" value="Genomic_DNA"/>
</dbReference>
<dbReference type="Gene3D" id="1.10.390.10">
    <property type="entry name" value="Neutral Protease Domain 2"/>
    <property type="match status" value="1"/>
</dbReference>
<keyword evidence="8" id="KW-0472">Membrane</keyword>
<dbReference type="InterPro" id="IPR042097">
    <property type="entry name" value="Aminopeptidase_N-like_N_sf"/>
</dbReference>
<sequence length="801" mass="91173">MTPSLPDTFSTSGINGIANGTNSNVAMIDIFHKHQKWLISKKQYIIHVMLIIALLLIFFGIFMVFTRQSKNIPVRLSKLQNAGNRSNEVQVGRNESLSSDEMLESEKSKLNFFLQNSGFPSMSTTTSNSQSFDVSQCVTPNETKKCLQIQRKNFQTDGMIPSEDFVAHFGHFMGWHPKHYELNLTINRDARTSFTGNVNIHIKAVETTSSISLHAGRSISDITLSQIRAHNCRTGEIYCVTSIVYHQKDEVLSVEFSEPIGVGHTVALQIKNFSSSQASAGLIVKSPQKWEPKRPWTVTTFFQLRNARSVFPCFDLPSLKATMKMCINHQAGSEARSNTKIFSISNIDGRIETCFERTPTMSSYLYAFTVFDRMSSMKEAAKPNEYLPEIEVLYSEEDNLIKPDWINTEAIHALKMMANISGFQYPLKKLNLMASFLPVYGLENLGLIILDERFVAYPKYRLAHTILAHEVAQQWIGNIVTIKNWKEMCLQEGLSTYLEWIITKSLDNSTEVDELIGEKRREGIMKDSISSTIIVSEFRSPEDVSRCFDKSATFFAMLELGFGQGTVVKMVKLLMQRYSYTNAGIKEWRRVIEEVANNFLAGEFFEKYFTQPGLPLVHVSTTTEGLKLRQSVTAKKRVINVPPAIVPLDIAITDIADRKVIILSNETQIISLKHNGLIVLDPDRRTHTIIIYEPEIYLRFVQCIEIPSCSAFLKSETMKHISDDFCWAFLSNHFTIPENMSHQARIWTQFMQILSRTNYVSGPCACCMNKNLEKSGAVRCNWHWNDVCEELSLLKQIRHFS</sequence>
<accession>A0A8R1U0G3</accession>
<reference evidence="11" key="2">
    <citation type="submission" date="2022-06" db="UniProtKB">
        <authorList>
            <consortium name="EnsemblMetazoa"/>
        </authorList>
    </citation>
    <scope>IDENTIFICATION</scope>
</reference>
<dbReference type="InterPro" id="IPR045357">
    <property type="entry name" value="Aminopeptidase_N-like_N"/>
</dbReference>
<dbReference type="GO" id="GO:0008270">
    <property type="term" value="F:zinc ion binding"/>
    <property type="evidence" value="ECO:0007669"/>
    <property type="project" value="InterPro"/>
</dbReference>
<name>A0A8R1U0G3_ONCVO</name>
<evidence type="ECO:0000256" key="3">
    <source>
        <dbReference type="ARBA" id="ARBA00022670"/>
    </source>
</evidence>
<keyword evidence="3" id="KW-0645">Protease</keyword>
<dbReference type="AlphaFoldDB" id="A0A8R1U0G3"/>
<dbReference type="EnsemblMetazoa" id="OVOC8159.1">
    <property type="protein sequence ID" value="OVOC8159.1"/>
    <property type="gene ID" value="WBGene00244968"/>
</dbReference>
<dbReference type="PANTHER" id="PTHR11533">
    <property type="entry name" value="PROTEASE M1 ZINC METALLOPROTEASE"/>
    <property type="match status" value="1"/>
</dbReference>
<evidence type="ECO:0000259" key="10">
    <source>
        <dbReference type="Pfam" id="PF17900"/>
    </source>
</evidence>
<dbReference type="InterPro" id="IPR027268">
    <property type="entry name" value="Peptidase_M4/M1_CTD_sf"/>
</dbReference>
<dbReference type="InterPro" id="IPR050344">
    <property type="entry name" value="Peptidase_M1_aminopeptidases"/>
</dbReference>
<keyword evidence="5" id="KW-0378">Hydrolase</keyword>
<proteinExistence type="inferred from homology"/>
<feature type="domain" description="Peptidase M1 membrane alanine aminopeptidase" evidence="9">
    <location>
        <begin position="411"/>
        <end position="598"/>
    </location>
</feature>
<dbReference type="InterPro" id="IPR001930">
    <property type="entry name" value="Peptidase_M1"/>
</dbReference>
<keyword evidence="6" id="KW-0862">Zinc</keyword>
<dbReference type="Pfam" id="PF17900">
    <property type="entry name" value="Peptidase_M1_N"/>
    <property type="match status" value="1"/>
</dbReference>
<keyword evidence="8" id="KW-0812">Transmembrane</keyword>
<keyword evidence="12" id="KW-1185">Reference proteome</keyword>
<evidence type="ECO:0000256" key="2">
    <source>
        <dbReference type="ARBA" id="ARBA00010136"/>
    </source>
</evidence>
<evidence type="ECO:0000256" key="4">
    <source>
        <dbReference type="ARBA" id="ARBA00022723"/>
    </source>
</evidence>
<protein>
    <submittedName>
        <fullName evidence="11">Peptidase_M1 domain-containing protein</fullName>
    </submittedName>
</protein>
<dbReference type="SUPFAM" id="SSF55486">
    <property type="entry name" value="Metalloproteases ('zincins'), catalytic domain"/>
    <property type="match status" value="1"/>
</dbReference>
<dbReference type="SUPFAM" id="SSF63737">
    <property type="entry name" value="Leukotriene A4 hydrolase N-terminal domain"/>
    <property type="match status" value="1"/>
</dbReference>
<keyword evidence="8" id="KW-1133">Transmembrane helix</keyword>
<organism evidence="11 12">
    <name type="scientific">Onchocerca volvulus</name>
    <dbReference type="NCBI Taxonomy" id="6282"/>
    <lineage>
        <taxon>Eukaryota</taxon>
        <taxon>Metazoa</taxon>
        <taxon>Ecdysozoa</taxon>
        <taxon>Nematoda</taxon>
        <taxon>Chromadorea</taxon>
        <taxon>Rhabditida</taxon>
        <taxon>Spirurina</taxon>
        <taxon>Spiruromorpha</taxon>
        <taxon>Filarioidea</taxon>
        <taxon>Onchocercidae</taxon>
        <taxon>Onchocerca</taxon>
    </lineage>
</organism>
<keyword evidence="7" id="KW-0482">Metalloprotease</keyword>
<comment type="cofactor">
    <cofactor evidence="1">
        <name>Zn(2+)</name>
        <dbReference type="ChEBI" id="CHEBI:29105"/>
    </cofactor>
</comment>
<evidence type="ECO:0000313" key="12">
    <source>
        <dbReference type="Proteomes" id="UP000024404"/>
    </source>
</evidence>
<evidence type="ECO:0000256" key="1">
    <source>
        <dbReference type="ARBA" id="ARBA00001947"/>
    </source>
</evidence>
<evidence type="ECO:0000313" key="11">
    <source>
        <dbReference type="EnsemblMetazoa" id="OVOC8159.1"/>
    </source>
</evidence>
<dbReference type="GO" id="GO:0005737">
    <property type="term" value="C:cytoplasm"/>
    <property type="evidence" value="ECO:0007669"/>
    <property type="project" value="TreeGrafter"/>
</dbReference>
<dbReference type="GO" id="GO:0006508">
    <property type="term" value="P:proteolysis"/>
    <property type="evidence" value="ECO:0007669"/>
    <property type="project" value="UniProtKB-KW"/>
</dbReference>
<feature type="transmembrane region" description="Helical" evidence="8">
    <location>
        <begin position="44"/>
        <end position="65"/>
    </location>
</feature>